<keyword evidence="1" id="KW-1133">Transmembrane helix</keyword>
<dbReference type="EMBL" id="BK002873">
    <property type="protein sequence ID" value="DAA04378.1"/>
    <property type="molecule type" value="Genomic_DNA"/>
</dbReference>
<protein>
    <submittedName>
        <fullName evidence="2">HDC16013</fullName>
    </submittedName>
</protein>
<accession>Q6IJ43</accession>
<feature type="transmembrane region" description="Helical" evidence="1">
    <location>
        <begin position="34"/>
        <end position="52"/>
    </location>
</feature>
<evidence type="ECO:0000256" key="1">
    <source>
        <dbReference type="SAM" id="Phobius"/>
    </source>
</evidence>
<reference evidence="2" key="1">
    <citation type="journal article" date="2003" name="Genome Biol.">
        <title>An integrated gene annotation and transcriptional profiling approach towards the full gene content of the Drosophila genome.</title>
        <authorList>
            <person name="Hild M."/>
            <person name="Beckmann B."/>
            <person name="Haas S.A."/>
            <person name="Koch B."/>
            <person name="Solovyev V."/>
            <person name="Busold C."/>
            <person name="Fellenberg K."/>
            <person name="Boutros M."/>
            <person name="Vingron M."/>
            <person name="Sauer F."/>
            <person name="Hoheisel J.D."/>
            <person name="Paro R."/>
        </authorList>
    </citation>
    <scope>NUCLEOTIDE SEQUENCE</scope>
</reference>
<keyword evidence="1" id="KW-0472">Membrane</keyword>
<dbReference type="AlphaFoldDB" id="Q6IJ43"/>
<keyword evidence="1" id="KW-0812">Transmembrane</keyword>
<name>Q6IJ43_DROME</name>
<sequence length="191" mass="20848">MQFPPRKKVASCNFVAADFVLLSSWLCPRHRHRFVLVGVVLFLPTSLAKLIGNISSASASGRLGGLVAPRWFLVAPGGTVGQRNSHHYFYMLAQSLWHSPRGFLAGFGGAPVPVVVAVVVVVVVLVMVVVWDERLSLCITFSMHRGAFSDATMLPAHCCNLFVAARFVGLHLEKLNQESALGNKIIIRMKP</sequence>
<organism evidence="2">
    <name type="scientific">Drosophila melanogaster</name>
    <name type="common">Fruit fly</name>
    <dbReference type="NCBI Taxonomy" id="7227"/>
    <lineage>
        <taxon>Eukaryota</taxon>
        <taxon>Metazoa</taxon>
        <taxon>Ecdysozoa</taxon>
        <taxon>Arthropoda</taxon>
        <taxon>Hexapoda</taxon>
        <taxon>Insecta</taxon>
        <taxon>Pterygota</taxon>
        <taxon>Neoptera</taxon>
        <taxon>Endopterygota</taxon>
        <taxon>Diptera</taxon>
        <taxon>Brachycera</taxon>
        <taxon>Muscomorpha</taxon>
        <taxon>Ephydroidea</taxon>
        <taxon>Drosophilidae</taxon>
        <taxon>Drosophila</taxon>
        <taxon>Sophophora</taxon>
    </lineage>
</organism>
<proteinExistence type="predicted"/>
<evidence type="ECO:0000313" key="2">
    <source>
        <dbReference type="EMBL" id="DAA04378.1"/>
    </source>
</evidence>
<feature type="transmembrane region" description="Helical" evidence="1">
    <location>
        <begin position="110"/>
        <end position="131"/>
    </location>
</feature>
<gene>
    <name evidence="2" type="ORF">HDC16013</name>
</gene>